<organism evidence="2 3">
    <name type="scientific">Thermotoga petrophila</name>
    <dbReference type="NCBI Taxonomy" id="93929"/>
    <lineage>
        <taxon>Bacteria</taxon>
        <taxon>Thermotogati</taxon>
        <taxon>Thermotogota</taxon>
        <taxon>Thermotogae</taxon>
        <taxon>Thermotogales</taxon>
        <taxon>Thermotogaceae</taxon>
        <taxon>Thermotoga</taxon>
    </lineage>
</organism>
<dbReference type="PATRIC" id="fig|93930.3.peg.69"/>
<accession>A0A101EQ64</accession>
<dbReference type="InterPro" id="IPR003141">
    <property type="entry name" value="Pol/His_phosphatase_N"/>
</dbReference>
<dbReference type="PANTHER" id="PTHR42924:SF3">
    <property type="entry name" value="POLYMERASE_HISTIDINOL PHOSPHATASE N-TERMINAL DOMAIN-CONTAINING PROTEIN"/>
    <property type="match status" value="1"/>
</dbReference>
<feature type="domain" description="Polymerase/histidinol phosphatase N-terminal" evidence="1">
    <location>
        <begin position="22"/>
        <end position="98"/>
    </location>
</feature>
<dbReference type="NCBIfam" id="NF038032">
    <property type="entry name" value="CehA_McbA_metalo"/>
    <property type="match status" value="1"/>
</dbReference>
<dbReference type="FunFam" id="3.20.20.140:FF:000195">
    <property type="entry name" value="PHP C-terminal domain protein"/>
    <property type="match status" value="1"/>
</dbReference>
<reference evidence="2 3" key="1">
    <citation type="journal article" date="2015" name="MBio">
        <title>Genome-Resolved Metagenomic Analysis Reveals Roles for Candidate Phyla and Other Microbial Community Members in Biogeochemical Transformations in Oil Reservoirs.</title>
        <authorList>
            <person name="Hu P."/>
            <person name="Tom L."/>
            <person name="Singh A."/>
            <person name="Thomas B.C."/>
            <person name="Baker B.J."/>
            <person name="Piceno Y.M."/>
            <person name="Andersen G.L."/>
            <person name="Banfield J.F."/>
        </authorList>
    </citation>
    <scope>NUCLEOTIDE SEQUENCE [LARGE SCALE GENOMIC DNA]</scope>
    <source>
        <strain evidence="2">46_26</strain>
    </source>
</reference>
<dbReference type="EMBL" id="LGFG01000085">
    <property type="protein sequence ID" value="KUK22848.1"/>
    <property type="molecule type" value="Genomic_DNA"/>
</dbReference>
<dbReference type="Gene3D" id="3.20.20.140">
    <property type="entry name" value="Metal-dependent hydrolases"/>
    <property type="match status" value="1"/>
</dbReference>
<evidence type="ECO:0000313" key="3">
    <source>
        <dbReference type="Proteomes" id="UP000058636"/>
    </source>
</evidence>
<dbReference type="Proteomes" id="UP000058636">
    <property type="component" value="Unassembled WGS sequence"/>
</dbReference>
<dbReference type="InterPro" id="IPR016195">
    <property type="entry name" value="Pol/histidinol_Pase-like"/>
</dbReference>
<dbReference type="SUPFAM" id="SSF89550">
    <property type="entry name" value="PHP domain-like"/>
    <property type="match status" value="1"/>
</dbReference>
<dbReference type="GO" id="GO:0004534">
    <property type="term" value="F:5'-3' RNA exonuclease activity"/>
    <property type="evidence" value="ECO:0007669"/>
    <property type="project" value="TreeGrafter"/>
</dbReference>
<dbReference type="GO" id="GO:0035312">
    <property type="term" value="F:5'-3' DNA exonuclease activity"/>
    <property type="evidence" value="ECO:0007669"/>
    <property type="project" value="TreeGrafter"/>
</dbReference>
<name>A0A101EQ64_9THEM</name>
<dbReference type="SMART" id="SM00481">
    <property type="entry name" value="POLIIIAc"/>
    <property type="match status" value="1"/>
</dbReference>
<evidence type="ECO:0000313" key="2">
    <source>
        <dbReference type="EMBL" id="KUK22848.1"/>
    </source>
</evidence>
<proteinExistence type="predicted"/>
<comment type="caution">
    <text evidence="2">The sequence shown here is derived from an EMBL/GenBank/DDBJ whole genome shotgun (WGS) entry which is preliminary data.</text>
</comment>
<dbReference type="AlphaFoldDB" id="A0A101EQ64"/>
<sequence>MKKLVLLILILSCVVFGEIFYGNLHSHTSYSDGSGTPDQAYEYAKKYLDVLAVTDHAYYFAQKINGKTKPYLTKLAAERHTKDGEFVALQGFEWTAGVGHINVYESLEWIDRNQESSLEGFYRWLVEHKKLAQFNHPISTFGTFDSFRYFPEADQYVNLIEVGNGNWSSGDVINEEMFGNYILALNKGWHLGATVGQDNHKPNWGSSNEGRTGIVADALAYDDIMDALWKRHTFGSEDKNVKALLKSGPHLMGDIVFVEDLSPQKISLEYEDTEKLLYLAVISQSGTVLELRPNTEKLNLTLSITPPDGYEWYFVYMKQFDGDEIVTSPIWFQIPSPIYVNSVRVSPEEIHDGESAKVYFEVYNVTGEDQNVKLSVLLDENPLREVEMKFSPYQVKRFVVPTGSLEKGYHRVSFVVDGKLVQSSGFSVKEKLKGVVMIDTLHENDHLEELKSLVEELEKRGYSVKYPKVMLKDLEGVDILIISTPKEGGLSFAKKLSDKELEAIENFKGKIYIVPGGDEEYRKIYLEKIKGEVVTLEELRKKLLEE</sequence>
<evidence type="ECO:0000259" key="1">
    <source>
        <dbReference type="SMART" id="SM00481"/>
    </source>
</evidence>
<dbReference type="InterPro" id="IPR052018">
    <property type="entry name" value="PHP_domain"/>
</dbReference>
<gene>
    <name evidence="2" type="ORF">XD57_1059</name>
</gene>
<protein>
    <submittedName>
        <fullName evidence="2">PHP C-terminal domain protein</fullName>
    </submittedName>
</protein>
<dbReference type="PANTHER" id="PTHR42924">
    <property type="entry name" value="EXONUCLEASE"/>
    <property type="match status" value="1"/>
</dbReference>